<protein>
    <submittedName>
        <fullName evidence="2">DUF934 domain-containing protein</fullName>
    </submittedName>
</protein>
<dbReference type="Pfam" id="PF06073">
    <property type="entry name" value="DUF934"/>
    <property type="match status" value="1"/>
</dbReference>
<dbReference type="InterPro" id="IPR008318">
    <property type="entry name" value="UCP030820"/>
</dbReference>
<dbReference type="RefSeq" id="WP_046576318.1">
    <property type="nucleotide sequence ID" value="NZ_CADETG010000007.1"/>
</dbReference>
<feature type="region of interest" description="Disordered" evidence="1">
    <location>
        <begin position="126"/>
        <end position="148"/>
    </location>
</feature>
<reference evidence="3" key="1">
    <citation type="submission" date="2017-09" db="EMBL/GenBank/DDBJ databases">
        <title>FDA dAtabase for Regulatory Grade micrObial Sequences (FDA-ARGOS): Supporting development and validation of Infectious Disease Dx tests.</title>
        <authorList>
            <person name="Minogue T."/>
            <person name="Wolcott M."/>
            <person name="Wasieloski L."/>
            <person name="Aguilar W."/>
            <person name="Moore D."/>
            <person name="Tallon L."/>
            <person name="Sadzewicz L."/>
            <person name="Ott S."/>
            <person name="Zhao X."/>
            <person name="Nagaraj S."/>
            <person name="Vavikolanu K."/>
            <person name="Aluvathingal J."/>
            <person name="Nadendla S."/>
            <person name="Sichtig H."/>
        </authorList>
    </citation>
    <scope>NUCLEOTIDE SEQUENCE [LARGE SCALE GENOMIC DNA]</scope>
    <source>
        <strain evidence="3">FDAARGOS_390</strain>
    </source>
</reference>
<evidence type="ECO:0000313" key="2">
    <source>
        <dbReference type="EMBL" id="PEH41542.1"/>
    </source>
</evidence>
<evidence type="ECO:0000313" key="3">
    <source>
        <dbReference type="Proteomes" id="UP000220629"/>
    </source>
</evidence>
<dbReference type="Proteomes" id="UP000220629">
    <property type="component" value="Unassembled WGS sequence"/>
</dbReference>
<sequence>MNAPEPFLLLTAAEHAAQGGDANGEVLALANDADVIEQATAIAKASRVELHFPSFTDGRAYSQAYLLRRRLGFRGDLRATGEVLADQLMLMQRTGFSSAVLAEGVAPEDARRQLARFPAFYQGDARRDAPYRRQGEDGAAADATVPSA</sequence>
<feature type="compositionally biased region" description="Basic and acidic residues" evidence="1">
    <location>
        <begin position="126"/>
        <end position="136"/>
    </location>
</feature>
<accession>A0A0M2QGF2</accession>
<organism evidence="2 3">
    <name type="scientific">Burkholderia gladioli</name>
    <name type="common">Pseudomonas marginata</name>
    <name type="synonym">Phytomonas marginata</name>
    <dbReference type="NCBI Taxonomy" id="28095"/>
    <lineage>
        <taxon>Bacteria</taxon>
        <taxon>Pseudomonadati</taxon>
        <taxon>Pseudomonadota</taxon>
        <taxon>Betaproteobacteria</taxon>
        <taxon>Burkholderiales</taxon>
        <taxon>Burkholderiaceae</taxon>
        <taxon>Burkholderia</taxon>
    </lineage>
</organism>
<gene>
    <name evidence="2" type="ORF">CRM94_04870</name>
</gene>
<comment type="caution">
    <text evidence="2">The sequence shown here is derived from an EMBL/GenBank/DDBJ whole genome shotgun (WGS) entry which is preliminary data.</text>
</comment>
<dbReference type="EMBL" id="PDDY01000001">
    <property type="protein sequence ID" value="PEH41542.1"/>
    <property type="molecule type" value="Genomic_DNA"/>
</dbReference>
<evidence type="ECO:0000256" key="1">
    <source>
        <dbReference type="SAM" id="MobiDB-lite"/>
    </source>
</evidence>
<proteinExistence type="predicted"/>
<dbReference type="AlphaFoldDB" id="A0A0M2QGF2"/>
<name>A0A0M2QGF2_BURGA</name>